<dbReference type="SUPFAM" id="SSF160631">
    <property type="entry name" value="SMI1/KNR4-like"/>
    <property type="match status" value="1"/>
</dbReference>
<feature type="domain" description="Knr4/Smi1-like" evidence="1">
    <location>
        <begin position="26"/>
        <end position="137"/>
    </location>
</feature>
<dbReference type="InterPro" id="IPR018958">
    <property type="entry name" value="Knr4/Smi1-like_dom"/>
</dbReference>
<keyword evidence="3" id="KW-1185">Reference proteome</keyword>
<evidence type="ECO:0000313" key="3">
    <source>
        <dbReference type="Proteomes" id="UP001456562"/>
    </source>
</evidence>
<organism evidence="2 3">
    <name type="scientific">Streptomyces microflavus</name>
    <name type="common">Streptomyces lipmanii</name>
    <dbReference type="NCBI Taxonomy" id="1919"/>
    <lineage>
        <taxon>Bacteria</taxon>
        <taxon>Bacillati</taxon>
        <taxon>Actinomycetota</taxon>
        <taxon>Actinomycetes</taxon>
        <taxon>Kitasatosporales</taxon>
        <taxon>Streptomycetaceae</taxon>
        <taxon>Streptomyces</taxon>
    </lineage>
</organism>
<evidence type="ECO:0000313" key="2">
    <source>
        <dbReference type="EMBL" id="MER0429672.1"/>
    </source>
</evidence>
<dbReference type="InterPro" id="IPR037883">
    <property type="entry name" value="Knr4/Smi1-like_sf"/>
</dbReference>
<gene>
    <name evidence="2" type="ORF">ABR748_36640</name>
</gene>
<evidence type="ECO:0000259" key="1">
    <source>
        <dbReference type="SMART" id="SM00860"/>
    </source>
</evidence>
<dbReference type="EMBL" id="JBEJUE010000068">
    <property type="protein sequence ID" value="MER0429672.1"/>
    <property type="molecule type" value="Genomic_DNA"/>
</dbReference>
<proteinExistence type="predicted"/>
<dbReference type="SMART" id="SM00860">
    <property type="entry name" value="SMI1_KNR4"/>
    <property type="match status" value="1"/>
</dbReference>
<protein>
    <submittedName>
        <fullName evidence="2">SMI1/KNR4 family protein</fullName>
    </submittedName>
</protein>
<sequence>MDVVESWEKIEHWIARNAPAERLANGAPSEELEELEKSLWVRIPQDLRCSLQLHNGSADAEIIPPAFSLWGTSRIISEYATEHFQRERVYVPVGSMGPTRLVIDSRSNRLAQYDPHYGFFSRDEKVLSSSFGEILSAVAQAISSSPAMLRVSPDEAWRARTSEGPSEGYLVWEDE</sequence>
<dbReference type="Proteomes" id="UP001456562">
    <property type="component" value="Unassembled WGS sequence"/>
</dbReference>
<dbReference type="Gene3D" id="3.40.1580.10">
    <property type="entry name" value="SMI1/KNR4-like"/>
    <property type="match status" value="1"/>
</dbReference>
<reference evidence="2 3" key="1">
    <citation type="submission" date="2024-01" db="EMBL/GenBank/DDBJ databases">
        <title>Metagenomic exploration of the rhizosphere soil microbial community and their significance in facilitating the development of wild simulated ginseng.</title>
        <authorList>
            <person name="Huang J."/>
        </authorList>
    </citation>
    <scope>NUCLEOTIDE SEQUENCE [LARGE SCALE GENOMIC DNA]</scope>
    <source>
        <strain evidence="2 3">WY141</strain>
    </source>
</reference>
<dbReference type="Pfam" id="PF09346">
    <property type="entry name" value="SMI1_KNR4"/>
    <property type="match status" value="1"/>
</dbReference>
<dbReference type="RefSeq" id="WP_350241705.1">
    <property type="nucleotide sequence ID" value="NZ_JBEJUE010000068.1"/>
</dbReference>
<comment type="caution">
    <text evidence="2">The sequence shown here is derived from an EMBL/GenBank/DDBJ whole genome shotgun (WGS) entry which is preliminary data.</text>
</comment>
<accession>A0ABV1QEV5</accession>
<name>A0ABV1QEV5_STRMI</name>